<organism evidence="1 2">
    <name type="scientific">Phaseolus coccineus</name>
    <name type="common">Scarlet runner bean</name>
    <name type="synonym">Phaseolus multiflorus</name>
    <dbReference type="NCBI Taxonomy" id="3886"/>
    <lineage>
        <taxon>Eukaryota</taxon>
        <taxon>Viridiplantae</taxon>
        <taxon>Streptophyta</taxon>
        <taxon>Embryophyta</taxon>
        <taxon>Tracheophyta</taxon>
        <taxon>Spermatophyta</taxon>
        <taxon>Magnoliopsida</taxon>
        <taxon>eudicotyledons</taxon>
        <taxon>Gunneridae</taxon>
        <taxon>Pentapetalae</taxon>
        <taxon>rosids</taxon>
        <taxon>fabids</taxon>
        <taxon>Fabales</taxon>
        <taxon>Fabaceae</taxon>
        <taxon>Papilionoideae</taxon>
        <taxon>50 kb inversion clade</taxon>
        <taxon>NPAAA clade</taxon>
        <taxon>indigoferoid/millettioid clade</taxon>
        <taxon>Phaseoleae</taxon>
        <taxon>Phaseolus</taxon>
    </lineage>
</organism>
<accession>A0AAN9LCE9</accession>
<dbReference type="EMBL" id="JAYMYR010000011">
    <property type="protein sequence ID" value="KAK7331663.1"/>
    <property type="molecule type" value="Genomic_DNA"/>
</dbReference>
<reference evidence="1 2" key="1">
    <citation type="submission" date="2024-01" db="EMBL/GenBank/DDBJ databases">
        <title>The genomes of 5 underutilized Papilionoideae crops provide insights into root nodulation and disease resistanc.</title>
        <authorList>
            <person name="Jiang F."/>
        </authorList>
    </citation>
    <scope>NUCLEOTIDE SEQUENCE [LARGE SCALE GENOMIC DNA]</scope>
    <source>
        <strain evidence="1">JINMINGXINNONG_FW02</strain>
        <tissue evidence="1">Leaves</tissue>
    </source>
</reference>
<evidence type="ECO:0000313" key="2">
    <source>
        <dbReference type="Proteomes" id="UP001374584"/>
    </source>
</evidence>
<protein>
    <submittedName>
        <fullName evidence="1">Uncharacterized protein</fullName>
    </submittedName>
</protein>
<comment type="caution">
    <text evidence="1">The sequence shown here is derived from an EMBL/GenBank/DDBJ whole genome shotgun (WGS) entry which is preliminary data.</text>
</comment>
<dbReference type="AlphaFoldDB" id="A0AAN9LCE9"/>
<dbReference type="Proteomes" id="UP001374584">
    <property type="component" value="Unassembled WGS sequence"/>
</dbReference>
<evidence type="ECO:0000313" key="1">
    <source>
        <dbReference type="EMBL" id="KAK7331663.1"/>
    </source>
</evidence>
<gene>
    <name evidence="1" type="ORF">VNO80_28400</name>
</gene>
<keyword evidence="2" id="KW-1185">Reference proteome</keyword>
<name>A0AAN9LCE9_PHACN</name>
<sequence>MFLSQLILPTDRHLTYFRICCCLLHVWHQAKQEVCEFAISHCLCYTLPLFVCFQLPVFFGFSVVYLPET</sequence>
<proteinExistence type="predicted"/>